<evidence type="ECO:0000313" key="1">
    <source>
        <dbReference type="EMBL" id="XAN08718.1"/>
    </source>
</evidence>
<evidence type="ECO:0000313" key="2">
    <source>
        <dbReference type="Proteomes" id="UP001442841"/>
    </source>
</evidence>
<gene>
    <name evidence="1" type="ORF">AADG42_15860</name>
</gene>
<dbReference type="RefSeq" id="WP_425310949.1">
    <property type="nucleotide sequence ID" value="NZ_CP154795.1"/>
</dbReference>
<reference evidence="1 2" key="1">
    <citation type="submission" date="2024-04" db="EMBL/GenBank/DDBJ databases">
        <title>Isolation of an actinomycete strain from pig manure.</title>
        <authorList>
            <person name="Gong T."/>
            <person name="Yu Z."/>
            <person name="An M."/>
            <person name="Wei C."/>
            <person name="Yang W."/>
            <person name="Liu L."/>
        </authorList>
    </citation>
    <scope>NUCLEOTIDE SEQUENCE [LARGE SCALE GENOMIC DNA]</scope>
    <source>
        <strain evidence="1 2">ZF39</strain>
    </source>
</reference>
<keyword evidence="2" id="KW-1185">Reference proteome</keyword>
<name>A0ABZ3FVB2_9ACTN</name>
<organism evidence="1 2">
    <name type="scientific">Ammonicoccus fulvus</name>
    <dbReference type="NCBI Taxonomy" id="3138240"/>
    <lineage>
        <taxon>Bacteria</taxon>
        <taxon>Bacillati</taxon>
        <taxon>Actinomycetota</taxon>
        <taxon>Actinomycetes</taxon>
        <taxon>Propionibacteriales</taxon>
        <taxon>Propionibacteriaceae</taxon>
        <taxon>Ammonicoccus</taxon>
    </lineage>
</organism>
<proteinExistence type="predicted"/>
<dbReference type="EMBL" id="CP154795">
    <property type="protein sequence ID" value="XAN08718.1"/>
    <property type="molecule type" value="Genomic_DNA"/>
</dbReference>
<dbReference type="Proteomes" id="UP001442841">
    <property type="component" value="Chromosome"/>
</dbReference>
<protein>
    <submittedName>
        <fullName evidence="1">Uncharacterized protein</fullName>
    </submittedName>
</protein>
<accession>A0ABZ3FVB2</accession>
<sequence length="67" mass="7688">MRLVQKWRKIAEQEARRYARMVSGEWAADVMECLCPMACFDNRLCVDWCPCQCEPEGLAARGSAYPS</sequence>